<dbReference type="Gene3D" id="1.10.3730.20">
    <property type="match status" value="1"/>
</dbReference>
<keyword evidence="4 7" id="KW-0812">Transmembrane</keyword>
<keyword evidence="3" id="KW-1003">Cell membrane</keyword>
<comment type="subcellular location">
    <subcellularLocation>
        <location evidence="1 7">Cell membrane</location>
        <topology evidence="1 7">Multi-pass membrane protein</topology>
    </subcellularLocation>
</comment>
<dbReference type="InterPro" id="IPR045324">
    <property type="entry name" value="Small_multidrug_res"/>
</dbReference>
<protein>
    <recommendedName>
        <fullName evidence="11">QacE family quaternary ammonium compound efflux SMR transporter</fullName>
    </recommendedName>
</protein>
<dbReference type="Proteomes" id="UP001165079">
    <property type="component" value="Unassembled WGS sequence"/>
</dbReference>
<feature type="transmembrane region" description="Helical" evidence="8">
    <location>
        <begin position="57"/>
        <end position="78"/>
    </location>
</feature>
<evidence type="ECO:0008006" key="11">
    <source>
        <dbReference type="Google" id="ProtNLM"/>
    </source>
</evidence>
<proteinExistence type="inferred from homology"/>
<feature type="transmembrane region" description="Helical" evidence="8">
    <location>
        <begin position="31"/>
        <end position="50"/>
    </location>
</feature>
<dbReference type="AlphaFoldDB" id="A0A9W6W425"/>
<evidence type="ECO:0000256" key="2">
    <source>
        <dbReference type="ARBA" id="ARBA00022448"/>
    </source>
</evidence>
<name>A0A9W6W425_9ACTN</name>
<dbReference type="RefSeq" id="WP_285663942.1">
    <property type="nucleotide sequence ID" value="NZ_BSTX01000002.1"/>
</dbReference>
<feature type="transmembrane region" description="Helical" evidence="8">
    <location>
        <begin position="84"/>
        <end position="106"/>
    </location>
</feature>
<gene>
    <name evidence="9" type="ORF">Afil01_36090</name>
</gene>
<evidence type="ECO:0000256" key="8">
    <source>
        <dbReference type="SAM" id="Phobius"/>
    </source>
</evidence>
<comment type="caution">
    <text evidence="9">The sequence shown here is derived from an EMBL/GenBank/DDBJ whole genome shotgun (WGS) entry which is preliminary data.</text>
</comment>
<evidence type="ECO:0000256" key="6">
    <source>
        <dbReference type="ARBA" id="ARBA00023136"/>
    </source>
</evidence>
<organism evidence="9 10">
    <name type="scientific">Actinorhabdospora filicis</name>
    <dbReference type="NCBI Taxonomy" id="1785913"/>
    <lineage>
        <taxon>Bacteria</taxon>
        <taxon>Bacillati</taxon>
        <taxon>Actinomycetota</taxon>
        <taxon>Actinomycetes</taxon>
        <taxon>Micromonosporales</taxon>
        <taxon>Micromonosporaceae</taxon>
        <taxon>Actinorhabdospora</taxon>
    </lineage>
</organism>
<dbReference type="PANTHER" id="PTHR30561:SF1">
    <property type="entry name" value="MULTIDRUG TRANSPORTER EMRE"/>
    <property type="match status" value="1"/>
</dbReference>
<evidence type="ECO:0000313" key="9">
    <source>
        <dbReference type="EMBL" id="GLZ78802.1"/>
    </source>
</evidence>
<dbReference type="InterPro" id="IPR037185">
    <property type="entry name" value="EmrE-like"/>
</dbReference>
<keyword evidence="6 8" id="KW-0472">Membrane</keyword>
<dbReference type="GO" id="GO:0022857">
    <property type="term" value="F:transmembrane transporter activity"/>
    <property type="evidence" value="ECO:0007669"/>
    <property type="project" value="InterPro"/>
</dbReference>
<evidence type="ECO:0000256" key="5">
    <source>
        <dbReference type="ARBA" id="ARBA00022989"/>
    </source>
</evidence>
<keyword evidence="5 8" id="KW-1133">Transmembrane helix</keyword>
<dbReference type="InterPro" id="IPR000390">
    <property type="entry name" value="Small_drug/metabolite_transptr"/>
</dbReference>
<keyword evidence="2" id="KW-0813">Transport</keyword>
<evidence type="ECO:0000256" key="3">
    <source>
        <dbReference type="ARBA" id="ARBA00022475"/>
    </source>
</evidence>
<evidence type="ECO:0000256" key="7">
    <source>
        <dbReference type="RuleBase" id="RU003942"/>
    </source>
</evidence>
<evidence type="ECO:0000256" key="1">
    <source>
        <dbReference type="ARBA" id="ARBA00004651"/>
    </source>
</evidence>
<dbReference type="GO" id="GO:0005886">
    <property type="term" value="C:plasma membrane"/>
    <property type="evidence" value="ECO:0007669"/>
    <property type="project" value="UniProtKB-SubCell"/>
</dbReference>
<reference evidence="9" key="1">
    <citation type="submission" date="2023-03" db="EMBL/GenBank/DDBJ databases">
        <title>Actinorhabdospora filicis NBRC 111898.</title>
        <authorList>
            <person name="Ichikawa N."/>
            <person name="Sato H."/>
            <person name="Tonouchi N."/>
        </authorList>
    </citation>
    <scope>NUCLEOTIDE SEQUENCE</scope>
    <source>
        <strain evidence="9">NBRC 111898</strain>
    </source>
</reference>
<keyword evidence="10" id="KW-1185">Reference proteome</keyword>
<accession>A0A9W6W425</accession>
<dbReference type="Pfam" id="PF00893">
    <property type="entry name" value="Multi_Drug_Res"/>
    <property type="match status" value="1"/>
</dbReference>
<dbReference type="SUPFAM" id="SSF103481">
    <property type="entry name" value="Multidrug resistance efflux transporter EmrE"/>
    <property type="match status" value="1"/>
</dbReference>
<dbReference type="PANTHER" id="PTHR30561">
    <property type="entry name" value="SMR FAMILY PROTON-DEPENDENT DRUG EFFLUX TRANSPORTER SUGE"/>
    <property type="match status" value="1"/>
</dbReference>
<sequence length="109" mass="10949">MPWVLLAVAVVGEVAATLSLRALAGGFRPMLLAAVLVGYGVSFTLIGIALRSLNVGVVYAIWSGVGTAGVAVAAWWLFSERLNWTAAAGMALIVAGVVVLVSSGAAGHG</sequence>
<comment type="similarity">
    <text evidence="7">Belongs to the drug/metabolite transporter (DMT) superfamily. Small multidrug resistance (SMR) (TC 2.A.7.1) family.</text>
</comment>
<evidence type="ECO:0000313" key="10">
    <source>
        <dbReference type="Proteomes" id="UP001165079"/>
    </source>
</evidence>
<dbReference type="EMBL" id="BSTX01000002">
    <property type="protein sequence ID" value="GLZ78802.1"/>
    <property type="molecule type" value="Genomic_DNA"/>
</dbReference>
<evidence type="ECO:0000256" key="4">
    <source>
        <dbReference type="ARBA" id="ARBA00022692"/>
    </source>
</evidence>